<evidence type="ECO:0000256" key="3">
    <source>
        <dbReference type="ARBA" id="ARBA00023125"/>
    </source>
</evidence>
<dbReference type="InterPro" id="IPR044946">
    <property type="entry name" value="Restrct_endonuc_typeI_TRD_sf"/>
</dbReference>
<dbReference type="EMBL" id="CP072362">
    <property type="protein sequence ID" value="QUB76625.1"/>
    <property type="molecule type" value="Genomic_DNA"/>
</dbReference>
<protein>
    <submittedName>
        <fullName evidence="5">Restriction endonuclease subunit S</fullName>
        <ecNumber evidence="5">3.1.21.-</ecNumber>
    </submittedName>
</protein>
<organism evidence="5 6">
    <name type="scientific">Prevotella melaninogenica</name>
    <dbReference type="NCBI Taxonomy" id="28132"/>
    <lineage>
        <taxon>Bacteria</taxon>
        <taxon>Pseudomonadati</taxon>
        <taxon>Bacteroidota</taxon>
        <taxon>Bacteroidia</taxon>
        <taxon>Bacteroidales</taxon>
        <taxon>Prevotellaceae</taxon>
        <taxon>Prevotella</taxon>
    </lineage>
</organism>
<feature type="domain" description="Type I restriction modification DNA specificity" evidence="4">
    <location>
        <begin position="222"/>
        <end position="378"/>
    </location>
</feature>
<dbReference type="CDD" id="cd17291">
    <property type="entry name" value="RMtype1_S_MgeORF438P-TRD-CR_like"/>
    <property type="match status" value="1"/>
</dbReference>
<dbReference type="GO" id="GO:0004519">
    <property type="term" value="F:endonuclease activity"/>
    <property type="evidence" value="ECO:0007669"/>
    <property type="project" value="UniProtKB-KW"/>
</dbReference>
<evidence type="ECO:0000259" key="4">
    <source>
        <dbReference type="Pfam" id="PF01420"/>
    </source>
</evidence>
<evidence type="ECO:0000313" key="6">
    <source>
        <dbReference type="Proteomes" id="UP000682195"/>
    </source>
</evidence>
<keyword evidence="2" id="KW-0680">Restriction system</keyword>
<keyword evidence="5" id="KW-0540">Nuclease</keyword>
<dbReference type="SUPFAM" id="SSF116734">
    <property type="entry name" value="DNA methylase specificity domain"/>
    <property type="match status" value="2"/>
</dbReference>
<keyword evidence="5" id="KW-0255">Endonuclease</keyword>
<feature type="domain" description="Type I restriction modification DNA specificity" evidence="4">
    <location>
        <begin position="17"/>
        <end position="188"/>
    </location>
</feature>
<dbReference type="PANTHER" id="PTHR43140:SF1">
    <property type="entry name" value="TYPE I RESTRICTION ENZYME ECOKI SPECIFICITY SUBUNIT"/>
    <property type="match status" value="1"/>
</dbReference>
<dbReference type="Gene3D" id="3.90.220.20">
    <property type="entry name" value="DNA methylase specificity domains"/>
    <property type="match status" value="2"/>
</dbReference>
<accession>A0ABX7XSQ7</accession>
<comment type="similarity">
    <text evidence="1">Belongs to the type-I restriction system S methylase family.</text>
</comment>
<dbReference type="InterPro" id="IPR051212">
    <property type="entry name" value="Type-I_RE_S_subunit"/>
</dbReference>
<dbReference type="PANTHER" id="PTHR43140">
    <property type="entry name" value="TYPE-1 RESTRICTION ENZYME ECOKI SPECIFICITY PROTEIN"/>
    <property type="match status" value="1"/>
</dbReference>
<dbReference type="GO" id="GO:0016787">
    <property type="term" value="F:hydrolase activity"/>
    <property type="evidence" value="ECO:0007669"/>
    <property type="project" value="UniProtKB-KW"/>
</dbReference>
<proteinExistence type="inferred from homology"/>
<dbReference type="EC" id="3.1.21.-" evidence="5"/>
<evidence type="ECO:0000256" key="1">
    <source>
        <dbReference type="ARBA" id="ARBA00010923"/>
    </source>
</evidence>
<gene>
    <name evidence="5" type="ORF">J5A58_13000</name>
</gene>
<evidence type="ECO:0000313" key="5">
    <source>
        <dbReference type="EMBL" id="QUB76625.1"/>
    </source>
</evidence>
<keyword evidence="6" id="KW-1185">Reference proteome</keyword>
<name>A0ABX7XSQ7_9BACT</name>
<dbReference type="RefSeq" id="WP_211808493.1">
    <property type="nucleotide sequence ID" value="NZ_CP072362.1"/>
</dbReference>
<dbReference type="Proteomes" id="UP000682195">
    <property type="component" value="Chromosome 2"/>
</dbReference>
<evidence type="ECO:0000256" key="2">
    <source>
        <dbReference type="ARBA" id="ARBA00022747"/>
    </source>
</evidence>
<keyword evidence="5" id="KW-0378">Hydrolase</keyword>
<dbReference type="Pfam" id="PF01420">
    <property type="entry name" value="Methylase_S"/>
    <property type="match status" value="2"/>
</dbReference>
<keyword evidence="3" id="KW-0238">DNA-binding</keyword>
<reference evidence="5 6" key="1">
    <citation type="submission" date="2021-03" db="EMBL/GenBank/DDBJ databases">
        <title>Human Oral Microbial Genomes.</title>
        <authorList>
            <person name="Johnston C.D."/>
            <person name="Chen T."/>
            <person name="Dewhirst F.E."/>
        </authorList>
    </citation>
    <scope>NUCLEOTIDE SEQUENCE [LARGE SCALE GENOMIC DNA]</scope>
    <source>
        <strain evidence="5 6">F0054</strain>
    </source>
</reference>
<sequence length="387" mass="44563">MKYIDELLKGHEVVWKELGEVFSLVTDFTAAGSFASNAANVQYKQEKSFAQLVRTTDLKSKFKNTDKFVYVDEHAYEYLWRVNLNEECLVLSNVGNCGEVYYIIPEVLPYAHNVLGPNALLLRTTLGMNKFFYYWFLNSSFQNELGKITSNTGQTKFNKTNLKKILIPLPPLSVQEEIVRILDKFTTLEAELDCRKRQYEYYRNQLLSFDMLNRGGQRLNNINVKSLEEVVEIKRGRRLVRKELSGTGRYAVFQNSMTPLGYFDNSNVDGDSTFIISAGAAGEIGYSSVDFWAADDIYYFIPSTMVCSKYLYYFLLTKRSAIKGQVRRASVPRLAKSAFAKIQIPIPSLTEQHRIVSILDKFDTLVNSISEGLPKEIELRRKQYEYY</sequence>
<dbReference type="InterPro" id="IPR000055">
    <property type="entry name" value="Restrct_endonuc_typeI_TRD"/>
</dbReference>